<dbReference type="InterPro" id="IPR002355">
    <property type="entry name" value="Cu_oxidase_Cu_BS"/>
</dbReference>
<dbReference type="Gene3D" id="2.60.40.420">
    <property type="entry name" value="Cupredoxins - blue copper proteins"/>
    <property type="match status" value="2"/>
</dbReference>
<dbReference type="SUPFAM" id="SSF49503">
    <property type="entry name" value="Cupredoxins"/>
    <property type="match status" value="2"/>
</dbReference>
<keyword evidence="5" id="KW-0479">Metal-binding</keyword>
<evidence type="ECO:0000256" key="8">
    <source>
        <dbReference type="ARBA" id="ARBA00023008"/>
    </source>
</evidence>
<organism evidence="14 15">
    <name type="scientific">Vitis vinifera</name>
    <name type="common">Grape</name>
    <dbReference type="NCBI Taxonomy" id="29760"/>
    <lineage>
        <taxon>Eukaryota</taxon>
        <taxon>Viridiplantae</taxon>
        <taxon>Streptophyta</taxon>
        <taxon>Embryophyta</taxon>
        <taxon>Tracheophyta</taxon>
        <taxon>Spermatophyta</taxon>
        <taxon>Magnoliopsida</taxon>
        <taxon>eudicotyledons</taxon>
        <taxon>Gunneridae</taxon>
        <taxon>Pentapetalae</taxon>
        <taxon>rosids</taxon>
        <taxon>Vitales</taxon>
        <taxon>Vitaceae</taxon>
        <taxon>Viteae</taxon>
        <taxon>Vitis</taxon>
    </lineage>
</organism>
<dbReference type="InterPro" id="IPR001117">
    <property type="entry name" value="Cu-oxidase_2nd"/>
</dbReference>
<evidence type="ECO:0000256" key="1">
    <source>
        <dbReference type="ARBA" id="ARBA00001935"/>
    </source>
</evidence>
<dbReference type="PANTHER" id="PTHR11709:SF487">
    <property type="entry name" value="LACCASE"/>
    <property type="match status" value="1"/>
</dbReference>
<comment type="cofactor">
    <cofactor evidence="1">
        <name>Cu cation</name>
        <dbReference type="ChEBI" id="CHEBI:23378"/>
    </cofactor>
</comment>
<dbReference type="InterPro" id="IPR008972">
    <property type="entry name" value="Cupredoxin"/>
</dbReference>
<dbReference type="Pfam" id="PF07731">
    <property type="entry name" value="Cu-oxidase_2"/>
    <property type="match status" value="1"/>
</dbReference>
<evidence type="ECO:0000259" key="11">
    <source>
        <dbReference type="Pfam" id="PF00394"/>
    </source>
</evidence>
<evidence type="ECO:0000259" key="12">
    <source>
        <dbReference type="Pfam" id="PF07731"/>
    </source>
</evidence>
<dbReference type="EMBL" id="QGNW01002148">
    <property type="protein sequence ID" value="RVW25024.1"/>
    <property type="molecule type" value="Genomic_DNA"/>
</dbReference>
<evidence type="ECO:0000313" key="15">
    <source>
        <dbReference type="Proteomes" id="UP000288805"/>
    </source>
</evidence>
<evidence type="ECO:0000256" key="9">
    <source>
        <dbReference type="ARBA" id="ARBA00023180"/>
    </source>
</evidence>
<evidence type="ECO:0000259" key="13">
    <source>
        <dbReference type="Pfam" id="PF07732"/>
    </source>
</evidence>
<evidence type="ECO:0000256" key="5">
    <source>
        <dbReference type="ARBA" id="ARBA00022723"/>
    </source>
</evidence>
<feature type="domain" description="Plastocyanin-like" evidence="12">
    <location>
        <begin position="240"/>
        <end position="351"/>
    </location>
</feature>
<feature type="domain" description="Plastocyanin-like" evidence="13">
    <location>
        <begin position="35"/>
        <end position="107"/>
    </location>
</feature>
<dbReference type="InterPro" id="IPR011707">
    <property type="entry name" value="Cu-oxidase-like_N"/>
</dbReference>
<feature type="chain" id="PRO_5019039193" evidence="10">
    <location>
        <begin position="25"/>
        <end position="375"/>
    </location>
</feature>
<evidence type="ECO:0000256" key="7">
    <source>
        <dbReference type="ARBA" id="ARBA00023002"/>
    </source>
</evidence>
<dbReference type="PROSITE" id="PS00079">
    <property type="entry name" value="MULTICOPPER_OXIDASE1"/>
    <property type="match status" value="1"/>
</dbReference>
<protein>
    <submittedName>
        <fullName evidence="14">Putative laccase-9</fullName>
    </submittedName>
</protein>
<dbReference type="PANTHER" id="PTHR11709">
    <property type="entry name" value="MULTI-COPPER OXIDASE"/>
    <property type="match status" value="1"/>
</dbReference>
<feature type="domain" description="Plastocyanin-like" evidence="11">
    <location>
        <begin position="130"/>
        <end position="171"/>
    </location>
</feature>
<keyword evidence="8" id="KW-0186">Copper</keyword>
<feature type="signal peptide" evidence="10">
    <location>
        <begin position="1"/>
        <end position="24"/>
    </location>
</feature>
<keyword evidence="9" id="KW-0325">Glycoprotein</keyword>
<proteinExistence type="inferred from homology"/>
<keyword evidence="10" id="KW-0732">Signal</keyword>
<dbReference type="AlphaFoldDB" id="A0A438CP91"/>
<keyword evidence="7" id="KW-0560">Oxidoreductase</keyword>
<dbReference type="PROSITE" id="PS00080">
    <property type="entry name" value="MULTICOPPER_OXIDASE2"/>
    <property type="match status" value="1"/>
</dbReference>
<comment type="similarity">
    <text evidence="3">Belongs to the multicopper oxidase family.</text>
</comment>
<keyword evidence="6" id="KW-0677">Repeat</keyword>
<sequence length="375" mass="42321">MWLIMKVFLLQILAFLLFGGDIYCQASTRRLTFVVKEASYTRLCSTKNILTVNGQFPGPTIYAKKGETIIVDVYNKGKENITIHWHGVSMPRYPWTDGPDDWTRNTVHGAIIVYPKNGTKYPFPKPNAEIPIILGQWWKSDANVVRDEALATGADPNASDSLLINGQPGDLFPCSKSAIVQYRGYYTPSSPLSLPYLPTYNDTNASVQVHGRPPKLSRCGTSLQCPIEPSTKLIYTVEYQTPKNGTEVRVLEYNSTVEIVFQGTNLIAGTHHPMHLHGYSFYVVGWGFGNLIKIRTHCTTIWWISLQSTISVPTKGWATIRFEASNPGVWFMHCHVERHQTWGMDTAFIVKMVNTQKLKCCLRHLTCHHVEATKN</sequence>
<accession>A0A438CP91</accession>
<dbReference type="GO" id="GO:0005576">
    <property type="term" value="C:extracellular region"/>
    <property type="evidence" value="ECO:0007669"/>
    <property type="project" value="UniProtKB-SubCell"/>
</dbReference>
<keyword evidence="4" id="KW-0964">Secreted</keyword>
<comment type="subcellular location">
    <subcellularLocation>
        <location evidence="2">Secreted</location>
    </subcellularLocation>
</comment>
<evidence type="ECO:0000256" key="4">
    <source>
        <dbReference type="ARBA" id="ARBA00022525"/>
    </source>
</evidence>
<gene>
    <name evidence="14" type="primary">LAC9_45</name>
    <name evidence="14" type="ORF">CK203_116485</name>
</gene>
<dbReference type="GO" id="GO:0016491">
    <property type="term" value="F:oxidoreductase activity"/>
    <property type="evidence" value="ECO:0007669"/>
    <property type="project" value="UniProtKB-KW"/>
</dbReference>
<dbReference type="Pfam" id="PF07732">
    <property type="entry name" value="Cu-oxidase_3"/>
    <property type="match status" value="1"/>
</dbReference>
<dbReference type="Pfam" id="PF00394">
    <property type="entry name" value="Cu-oxidase"/>
    <property type="match status" value="1"/>
</dbReference>
<comment type="caution">
    <text evidence="14">The sequence shown here is derived from an EMBL/GenBank/DDBJ whole genome shotgun (WGS) entry which is preliminary data.</text>
</comment>
<dbReference type="InterPro" id="IPR011706">
    <property type="entry name" value="Cu-oxidase_C"/>
</dbReference>
<evidence type="ECO:0000256" key="3">
    <source>
        <dbReference type="ARBA" id="ARBA00010609"/>
    </source>
</evidence>
<reference evidence="14 15" key="1">
    <citation type="journal article" date="2018" name="PLoS Genet.">
        <title>Population sequencing reveals clonal diversity and ancestral inbreeding in the grapevine cultivar Chardonnay.</title>
        <authorList>
            <person name="Roach M.J."/>
            <person name="Johnson D.L."/>
            <person name="Bohlmann J."/>
            <person name="van Vuuren H.J."/>
            <person name="Jones S.J."/>
            <person name="Pretorius I.S."/>
            <person name="Schmidt S.A."/>
            <person name="Borneman A.R."/>
        </authorList>
    </citation>
    <scope>NUCLEOTIDE SEQUENCE [LARGE SCALE GENOMIC DNA]</scope>
    <source>
        <strain evidence="15">cv. Chardonnay</strain>
        <tissue evidence="14">Leaf</tissue>
    </source>
</reference>
<evidence type="ECO:0000256" key="2">
    <source>
        <dbReference type="ARBA" id="ARBA00004613"/>
    </source>
</evidence>
<dbReference type="InterPro" id="IPR033138">
    <property type="entry name" value="Cu_oxidase_CS"/>
</dbReference>
<evidence type="ECO:0000256" key="6">
    <source>
        <dbReference type="ARBA" id="ARBA00022737"/>
    </source>
</evidence>
<evidence type="ECO:0000256" key="10">
    <source>
        <dbReference type="SAM" id="SignalP"/>
    </source>
</evidence>
<evidence type="ECO:0000313" key="14">
    <source>
        <dbReference type="EMBL" id="RVW25024.1"/>
    </source>
</evidence>
<dbReference type="GO" id="GO:0005507">
    <property type="term" value="F:copper ion binding"/>
    <property type="evidence" value="ECO:0007669"/>
    <property type="project" value="InterPro"/>
</dbReference>
<name>A0A438CP91_VITVI</name>
<dbReference type="InterPro" id="IPR045087">
    <property type="entry name" value="Cu-oxidase_fam"/>
</dbReference>
<dbReference type="Proteomes" id="UP000288805">
    <property type="component" value="Unassembled WGS sequence"/>
</dbReference>